<comment type="caution">
    <text evidence="2">The sequence shown here is derived from an EMBL/GenBank/DDBJ whole genome shotgun (WGS) entry which is preliminary data.</text>
</comment>
<name>A0A9D1ULE1_9CORY</name>
<dbReference type="Proteomes" id="UP000824190">
    <property type="component" value="Unassembled WGS sequence"/>
</dbReference>
<accession>A0A9D1ULE1</accession>
<gene>
    <name evidence="2" type="ORF">H9870_08235</name>
</gene>
<sequence length="223" mass="24650">MPADRKYDLKKDRADYRARSGRFDVLTVPPTRYLMVDGHGDPNTDPSYAAALAALYPVAYALKFASKSGRTAGRTGGTGRDYVVPPLEGLWWAEDMATFTSGRDKSAWDWTMMIAMPDWLGEQDATTAVDAVRASAVEKQRDAPARLGDVRVDVLDEGLCVQTLHIGLYDGEGPVLEWMHNEVIPSHGLEMTGTHHEIYLGDPRRAAPEKLRTILRQPVRPAG</sequence>
<dbReference type="AlphaFoldDB" id="A0A9D1ULE1"/>
<evidence type="ECO:0000259" key="1">
    <source>
        <dbReference type="Pfam" id="PF06445"/>
    </source>
</evidence>
<protein>
    <submittedName>
        <fullName evidence="2">GyrI-like domain-containing protein</fullName>
    </submittedName>
</protein>
<evidence type="ECO:0000313" key="3">
    <source>
        <dbReference type="Proteomes" id="UP000824190"/>
    </source>
</evidence>
<dbReference type="SUPFAM" id="SSF55136">
    <property type="entry name" value="Probable bacterial effector-binding domain"/>
    <property type="match status" value="1"/>
</dbReference>
<evidence type="ECO:0000313" key="2">
    <source>
        <dbReference type="EMBL" id="HIW91633.1"/>
    </source>
</evidence>
<dbReference type="InterPro" id="IPR011256">
    <property type="entry name" value="Reg_factor_effector_dom_sf"/>
</dbReference>
<proteinExistence type="predicted"/>
<reference evidence="2" key="1">
    <citation type="journal article" date="2021" name="PeerJ">
        <title>Extensive microbial diversity within the chicken gut microbiome revealed by metagenomics and culture.</title>
        <authorList>
            <person name="Gilroy R."/>
            <person name="Ravi A."/>
            <person name="Getino M."/>
            <person name="Pursley I."/>
            <person name="Horton D.L."/>
            <person name="Alikhan N.F."/>
            <person name="Baker D."/>
            <person name="Gharbi K."/>
            <person name="Hall N."/>
            <person name="Watson M."/>
            <person name="Adriaenssens E.M."/>
            <person name="Foster-Nyarko E."/>
            <person name="Jarju S."/>
            <person name="Secka A."/>
            <person name="Antonio M."/>
            <person name="Oren A."/>
            <person name="Chaudhuri R.R."/>
            <person name="La Ragione R."/>
            <person name="Hildebrand F."/>
            <person name="Pallen M.J."/>
        </authorList>
    </citation>
    <scope>NUCLEOTIDE SEQUENCE</scope>
    <source>
        <strain evidence="2">CHK32-1732</strain>
    </source>
</reference>
<dbReference type="Pfam" id="PF06445">
    <property type="entry name" value="GyrI-like"/>
    <property type="match status" value="1"/>
</dbReference>
<feature type="domain" description="GyrI-like small molecule binding" evidence="1">
    <location>
        <begin position="24"/>
        <end position="218"/>
    </location>
</feature>
<dbReference type="InterPro" id="IPR029442">
    <property type="entry name" value="GyrI-like"/>
</dbReference>
<reference evidence="2" key="2">
    <citation type="submission" date="2021-04" db="EMBL/GenBank/DDBJ databases">
        <authorList>
            <person name="Gilroy R."/>
        </authorList>
    </citation>
    <scope>NUCLEOTIDE SEQUENCE</scope>
    <source>
        <strain evidence="2">CHK32-1732</strain>
    </source>
</reference>
<dbReference type="EMBL" id="DXGC01000073">
    <property type="protein sequence ID" value="HIW91633.1"/>
    <property type="molecule type" value="Genomic_DNA"/>
</dbReference>
<dbReference type="Gene3D" id="3.20.80.10">
    <property type="entry name" value="Regulatory factor, effector binding domain"/>
    <property type="match status" value="1"/>
</dbReference>
<organism evidence="2 3">
    <name type="scientific">Candidatus Corynebacterium avicola</name>
    <dbReference type="NCBI Taxonomy" id="2838527"/>
    <lineage>
        <taxon>Bacteria</taxon>
        <taxon>Bacillati</taxon>
        <taxon>Actinomycetota</taxon>
        <taxon>Actinomycetes</taxon>
        <taxon>Mycobacteriales</taxon>
        <taxon>Corynebacteriaceae</taxon>
        <taxon>Corynebacterium</taxon>
    </lineage>
</organism>